<reference evidence="9" key="1">
    <citation type="submission" date="2017-11" db="EMBL/GenBank/DDBJ databases">
        <authorList>
            <person name="Seth-Smith MB H."/>
        </authorList>
    </citation>
    <scope>NUCLEOTIDE SEQUENCE [LARGE SCALE GENOMIC DNA]</scope>
</reference>
<dbReference type="Pfam" id="PF00595">
    <property type="entry name" value="PDZ"/>
    <property type="match status" value="1"/>
</dbReference>
<feature type="signal peptide" evidence="6">
    <location>
        <begin position="1"/>
        <end position="21"/>
    </location>
</feature>
<feature type="chain" id="PRO_5017471758" evidence="6">
    <location>
        <begin position="22"/>
        <end position="651"/>
    </location>
</feature>
<dbReference type="SMART" id="SM00228">
    <property type="entry name" value="PDZ"/>
    <property type="match status" value="1"/>
</dbReference>
<proteinExistence type="inferred from homology"/>
<dbReference type="InterPro" id="IPR036034">
    <property type="entry name" value="PDZ_sf"/>
</dbReference>
<evidence type="ECO:0000256" key="5">
    <source>
        <dbReference type="RuleBase" id="RU004404"/>
    </source>
</evidence>
<protein>
    <submittedName>
        <fullName evidence="8">Tail-specific protease,carboxy-terminal protease,C-terminal processing peptidase,Peptidase family S41</fullName>
    </submittedName>
</protein>
<accession>A0A3B0PR69</accession>
<evidence type="ECO:0000259" key="7">
    <source>
        <dbReference type="PROSITE" id="PS50106"/>
    </source>
</evidence>
<evidence type="ECO:0000313" key="9">
    <source>
        <dbReference type="Proteomes" id="UP000258476"/>
    </source>
</evidence>
<gene>
    <name evidence="8" type="primary">prc</name>
    <name evidence="8" type="ORF">C834K_0200</name>
</gene>
<keyword evidence="4 5" id="KW-0720">Serine protease</keyword>
<dbReference type="Pfam" id="PF03572">
    <property type="entry name" value="Peptidase_S41"/>
    <property type="match status" value="1"/>
</dbReference>
<dbReference type="Gene3D" id="2.30.42.10">
    <property type="match status" value="1"/>
</dbReference>
<dbReference type="Pfam" id="PF17804">
    <property type="entry name" value="TSP_NTD"/>
    <property type="match status" value="1"/>
</dbReference>
<dbReference type="GO" id="GO:0008236">
    <property type="term" value="F:serine-type peptidase activity"/>
    <property type="evidence" value="ECO:0007669"/>
    <property type="project" value="UniProtKB-KW"/>
</dbReference>
<dbReference type="Gene3D" id="3.90.226.10">
    <property type="entry name" value="2-enoyl-CoA Hydratase, Chain A, domain 1"/>
    <property type="match status" value="1"/>
</dbReference>
<dbReference type="SMART" id="SM00245">
    <property type="entry name" value="TSPc"/>
    <property type="match status" value="1"/>
</dbReference>
<dbReference type="InterPro" id="IPR029045">
    <property type="entry name" value="ClpP/crotonase-like_dom_sf"/>
</dbReference>
<dbReference type="GO" id="GO:0006508">
    <property type="term" value="P:proteolysis"/>
    <property type="evidence" value="ECO:0007669"/>
    <property type="project" value="UniProtKB-KW"/>
</dbReference>
<keyword evidence="6" id="KW-0732">Signal</keyword>
<organism evidence="8 9">
    <name type="scientific">Chlamydia poikilotherma</name>
    <dbReference type="NCBI Taxonomy" id="1967783"/>
    <lineage>
        <taxon>Bacteria</taxon>
        <taxon>Pseudomonadati</taxon>
        <taxon>Chlamydiota</taxon>
        <taxon>Chlamydiia</taxon>
        <taxon>Chlamydiales</taxon>
        <taxon>Chlamydiaceae</taxon>
        <taxon>Chlamydia/Chlamydophila group</taxon>
        <taxon>Chlamydia</taxon>
    </lineage>
</organism>
<dbReference type="SUPFAM" id="SSF50156">
    <property type="entry name" value="PDZ domain-like"/>
    <property type="match status" value="1"/>
</dbReference>
<dbReference type="InterPro" id="IPR005151">
    <property type="entry name" value="Tail-specific_protease"/>
</dbReference>
<dbReference type="KEGG" id="chla:C834K_0200"/>
<keyword evidence="9" id="KW-1185">Reference proteome</keyword>
<name>A0A3B0PR69_9CHLA</name>
<sequence>MIKILRLCALVLTCLPSFSFASELLHEEDIRKTVDKLIEYHVDVQDISSDILMRSLIGYSQAFDPHKAYLTEQEVSNFIQSTDIKKRLLKNYKTNNFSVYQNLNRVVKDSIIRARQWRTEWLSDPETLVKEASTHVLIKKPKHWAQSTQEVKERQRSLLLSYISVYLSDSSKDRYQGKEAPLTKLCVRQLEAYENSYLGLNDYGNPMSPQEESHHFHVRVVKAMAHSLDAHTTYFSKDEALAMRIQLEKGMCGIGVILKEDIDGVIVKEIIPGGPADKAGDLHIDDVIYRVDGKSIENLPFRAVLDCLRGSQGSEVILDVHSQDQNRTVKLKREKISLDDRRVDVSYESYGNGVIGKITLHSFYEGENQISSEQDLKRAIQSLQDKNLLGLVLDIRENTGGFLSQAIKVSGLFMTNGVVVVSRYADGSIKRYRTVSPKKFYDGPLTILVSKSSASAAEIVAQTLQDYGVAIIVGDEQTYGKGTIQHQTITADSDKEGFFKVTVGKYYSPSGKSTQLQGVRSDIHIASRYFEEPLGERYLEHPLPADSCDNVMNDNLGDLDSHMRPWFQKYYTPNLQKEETVWREILPQLTANSKQRLSENKNYKIFLDELKDPSEAIRPFGSNDLQMEESVNILKDMILLRERKSPIPLGG</sequence>
<dbReference type="InterPro" id="IPR004447">
    <property type="entry name" value="Peptidase_S41A"/>
</dbReference>
<dbReference type="Gene3D" id="3.30.750.44">
    <property type="match status" value="1"/>
</dbReference>
<comment type="similarity">
    <text evidence="1 5">Belongs to the peptidase S41A family.</text>
</comment>
<dbReference type="CDD" id="cd06782">
    <property type="entry name" value="cpPDZ_CPP-like"/>
    <property type="match status" value="1"/>
</dbReference>
<dbReference type="EMBL" id="LS992154">
    <property type="protein sequence ID" value="SYX08678.1"/>
    <property type="molecule type" value="Genomic_DNA"/>
</dbReference>
<keyword evidence="3 5" id="KW-0378">Hydrolase</keyword>
<evidence type="ECO:0000313" key="8">
    <source>
        <dbReference type="EMBL" id="SYX08678.1"/>
    </source>
</evidence>
<dbReference type="SUPFAM" id="SSF52096">
    <property type="entry name" value="ClpP/crotonase"/>
    <property type="match status" value="1"/>
</dbReference>
<dbReference type="PANTHER" id="PTHR32060:SF30">
    <property type="entry name" value="CARBOXY-TERMINAL PROCESSING PROTEASE CTPA"/>
    <property type="match status" value="1"/>
</dbReference>
<dbReference type="Proteomes" id="UP000258476">
    <property type="component" value="Chromosome"/>
</dbReference>
<dbReference type="InterPro" id="IPR040573">
    <property type="entry name" value="TSP_N"/>
</dbReference>
<dbReference type="GO" id="GO:0007165">
    <property type="term" value="P:signal transduction"/>
    <property type="evidence" value="ECO:0007669"/>
    <property type="project" value="TreeGrafter"/>
</dbReference>
<evidence type="ECO:0000256" key="4">
    <source>
        <dbReference type="ARBA" id="ARBA00022825"/>
    </source>
</evidence>
<dbReference type="NCBIfam" id="TIGR00225">
    <property type="entry name" value="prc"/>
    <property type="match status" value="1"/>
</dbReference>
<evidence type="ECO:0000256" key="2">
    <source>
        <dbReference type="ARBA" id="ARBA00022670"/>
    </source>
</evidence>
<evidence type="ECO:0000256" key="1">
    <source>
        <dbReference type="ARBA" id="ARBA00009179"/>
    </source>
</evidence>
<dbReference type="RefSeq" id="WP_117273873.1">
    <property type="nucleotide sequence ID" value="NZ_LS992154.1"/>
</dbReference>
<dbReference type="CDD" id="cd07560">
    <property type="entry name" value="Peptidase_S41_CPP"/>
    <property type="match status" value="1"/>
</dbReference>
<dbReference type="GO" id="GO:0004175">
    <property type="term" value="F:endopeptidase activity"/>
    <property type="evidence" value="ECO:0007669"/>
    <property type="project" value="TreeGrafter"/>
</dbReference>
<dbReference type="InterPro" id="IPR001478">
    <property type="entry name" value="PDZ"/>
</dbReference>
<dbReference type="PROSITE" id="PS50106">
    <property type="entry name" value="PDZ"/>
    <property type="match status" value="1"/>
</dbReference>
<dbReference type="GO" id="GO:0030288">
    <property type="term" value="C:outer membrane-bounded periplasmic space"/>
    <property type="evidence" value="ECO:0007669"/>
    <property type="project" value="TreeGrafter"/>
</dbReference>
<dbReference type="PANTHER" id="PTHR32060">
    <property type="entry name" value="TAIL-SPECIFIC PROTEASE"/>
    <property type="match status" value="1"/>
</dbReference>
<dbReference type="OrthoDB" id="9812068at2"/>
<dbReference type="AlphaFoldDB" id="A0A3B0PR69"/>
<evidence type="ECO:0000256" key="3">
    <source>
        <dbReference type="ARBA" id="ARBA00022801"/>
    </source>
</evidence>
<keyword evidence="2 5" id="KW-0645">Protease</keyword>
<feature type="domain" description="PDZ" evidence="7">
    <location>
        <begin position="244"/>
        <end position="311"/>
    </location>
</feature>
<evidence type="ECO:0000256" key="6">
    <source>
        <dbReference type="SAM" id="SignalP"/>
    </source>
</evidence>